<name>A0A382JH40_9ZZZZ</name>
<protein>
    <recommendedName>
        <fullName evidence="1">Nucleotidyl transferase domain-containing protein</fullName>
    </recommendedName>
</protein>
<dbReference type="InterPro" id="IPR005835">
    <property type="entry name" value="NTP_transferase_dom"/>
</dbReference>
<evidence type="ECO:0000313" key="2">
    <source>
        <dbReference type="EMBL" id="SVC11019.1"/>
    </source>
</evidence>
<dbReference type="InterPro" id="IPR029044">
    <property type="entry name" value="Nucleotide-diphossugar_trans"/>
</dbReference>
<dbReference type="Pfam" id="PF00483">
    <property type="entry name" value="NTP_transferase"/>
    <property type="match status" value="1"/>
</dbReference>
<dbReference type="Gene3D" id="3.90.550.10">
    <property type="entry name" value="Spore Coat Polysaccharide Biosynthesis Protein SpsA, Chain A"/>
    <property type="match status" value="1"/>
</dbReference>
<evidence type="ECO:0000259" key="1">
    <source>
        <dbReference type="Pfam" id="PF00483"/>
    </source>
</evidence>
<proteinExistence type="predicted"/>
<accession>A0A382JH40</accession>
<feature type="domain" description="Nucleotidyl transferase" evidence="1">
    <location>
        <begin position="29"/>
        <end position="184"/>
    </location>
</feature>
<organism evidence="2">
    <name type="scientific">marine metagenome</name>
    <dbReference type="NCBI Taxonomy" id="408172"/>
    <lineage>
        <taxon>unclassified sequences</taxon>
        <taxon>metagenomes</taxon>
        <taxon>ecological metagenomes</taxon>
    </lineage>
</organism>
<feature type="non-terminal residue" evidence="2">
    <location>
        <position position="1"/>
    </location>
</feature>
<dbReference type="AlphaFoldDB" id="A0A382JH40"/>
<dbReference type="EMBL" id="UINC01074132">
    <property type="protein sequence ID" value="SVC11019.1"/>
    <property type="molecule type" value="Genomic_DNA"/>
</dbReference>
<gene>
    <name evidence="2" type="ORF">METZ01_LOCUS263873</name>
</gene>
<sequence length="242" mass="28015">DNKDYLYDYLRPRIPSSIKMDVIVQEVSNLPGNITARPKRIKPWGTAHAVWCAKDVIKTGFAIINADDFYDKNAFKNAANFLKSNPNKSTYALITYKLKNTLSEFGTVSRGVCKEKDGKLTSIIEHLEIQRKEGIIIDHDSGNILQEDDFVSMNYWVCNESIFDYLEEYIIKMYNKLENIEKDEIYLPFAAQSLLQDNIIEIRVIDSESKWFGVTYAKDKIEALKSLKQYTDNGDYPRPLWN</sequence>
<reference evidence="2" key="1">
    <citation type="submission" date="2018-05" db="EMBL/GenBank/DDBJ databases">
        <authorList>
            <person name="Lanie J.A."/>
            <person name="Ng W.-L."/>
            <person name="Kazmierczak K.M."/>
            <person name="Andrzejewski T.M."/>
            <person name="Davidsen T.M."/>
            <person name="Wayne K.J."/>
            <person name="Tettelin H."/>
            <person name="Glass J.I."/>
            <person name="Rusch D."/>
            <person name="Podicherti R."/>
            <person name="Tsui H.-C.T."/>
            <person name="Winkler M.E."/>
        </authorList>
    </citation>
    <scope>NUCLEOTIDE SEQUENCE</scope>
</reference>
<dbReference type="SUPFAM" id="SSF53448">
    <property type="entry name" value="Nucleotide-diphospho-sugar transferases"/>
    <property type="match status" value="1"/>
</dbReference>